<name>A0ABN5IZQ0_9CAUL</name>
<sequence>MAELSGSSGDQVEDDVAEFRAALSRLREDHRRVLLVLVPRLAAMQERGDTEGALALVAKIQEILSDPDRPLQ</sequence>
<dbReference type="RefSeq" id="WP_013077255.1">
    <property type="nucleotide sequence ID" value="NZ_CP027850.1"/>
</dbReference>
<dbReference type="EMBL" id="CP027850">
    <property type="protein sequence ID" value="AVQ04252.1"/>
    <property type="molecule type" value="Genomic_DNA"/>
</dbReference>
<organism evidence="1 2">
    <name type="scientific">Caulobacter segnis</name>
    <dbReference type="NCBI Taxonomy" id="88688"/>
    <lineage>
        <taxon>Bacteria</taxon>
        <taxon>Pseudomonadati</taxon>
        <taxon>Pseudomonadota</taxon>
        <taxon>Alphaproteobacteria</taxon>
        <taxon>Caulobacterales</taxon>
        <taxon>Caulobacteraceae</taxon>
        <taxon>Caulobacter</taxon>
    </lineage>
</organism>
<evidence type="ECO:0000313" key="2">
    <source>
        <dbReference type="Proteomes" id="UP000240527"/>
    </source>
</evidence>
<gene>
    <name evidence="1" type="ORF">B7G68_00260</name>
</gene>
<dbReference type="Proteomes" id="UP000240527">
    <property type="component" value="Chromosome"/>
</dbReference>
<keyword evidence="2" id="KW-1185">Reference proteome</keyword>
<accession>A0ABN5IZQ0</accession>
<proteinExistence type="predicted"/>
<reference evidence="1 2" key="1">
    <citation type="journal article" date="2015" name="Biotechnol. Bioeng.">
        <title>Genome sequence and phenotypic characterization of Caulobacter segnis.</title>
        <authorList>
            <person name="Patel S."/>
            <person name="Fletcher B."/>
            <person name="Scott D.C."/>
            <person name="Ely B."/>
        </authorList>
    </citation>
    <scope>NUCLEOTIDE SEQUENCE [LARGE SCALE GENOMIC DNA]</scope>
    <source>
        <strain evidence="1 2">TK0059</strain>
    </source>
</reference>
<protein>
    <submittedName>
        <fullName evidence="1">Uncharacterized protein</fullName>
    </submittedName>
</protein>
<evidence type="ECO:0000313" key="1">
    <source>
        <dbReference type="EMBL" id="AVQ04252.1"/>
    </source>
</evidence>